<evidence type="ECO:0000313" key="2">
    <source>
        <dbReference type="EMBL" id="KAK6952867.1"/>
    </source>
</evidence>
<gene>
    <name evidence="2" type="ORF">Daesc_005164</name>
</gene>
<dbReference type="PANTHER" id="PTHR43544">
    <property type="entry name" value="SHORT-CHAIN DEHYDROGENASE/REDUCTASE"/>
    <property type="match status" value="1"/>
</dbReference>
<evidence type="ECO:0000256" key="1">
    <source>
        <dbReference type="ARBA" id="ARBA00006484"/>
    </source>
</evidence>
<accession>A0AAX6MKE3</accession>
<dbReference type="GO" id="GO:0005737">
    <property type="term" value="C:cytoplasm"/>
    <property type="evidence" value="ECO:0007669"/>
    <property type="project" value="TreeGrafter"/>
</dbReference>
<sequence>MAPTVVLISGANRGLGKGLLELYLAKPNHIVIAANRNPDHPTSKALEQLPKGENSRLIVIKVDASVESDAAEGIKQLAAQGIDHIDIVIANAGVLYVCPKVSEVKTEDLQGHLTPNVFGVIWLFQAAIPLLKKSTNPKDQPDVPHAAYGPSKVAVHWITKRIDREEEWLTAFVLSPGLADTDMAKVALKGLEAVHDKIPIQLISVDESCQGMVKVIDAATKATHGGRFLTYAGNEDTW</sequence>
<protein>
    <submittedName>
        <fullName evidence="2">Uncharacterized protein</fullName>
    </submittedName>
</protein>
<dbReference type="EMBL" id="JBANMG010000005">
    <property type="protein sequence ID" value="KAK6952867.1"/>
    <property type="molecule type" value="Genomic_DNA"/>
</dbReference>
<dbReference type="AlphaFoldDB" id="A0AAX6MKE3"/>
<dbReference type="SUPFAM" id="SSF51735">
    <property type="entry name" value="NAD(P)-binding Rossmann-fold domains"/>
    <property type="match status" value="1"/>
</dbReference>
<reference evidence="2 3" key="1">
    <citation type="journal article" date="2024" name="Front Chem Biol">
        <title>Unveiling the potential of Daldinia eschscholtzii MFLUCC 19-0629 through bioactivity and bioinformatics studies for enhanced sustainable agriculture production.</title>
        <authorList>
            <person name="Brooks S."/>
            <person name="Weaver J.A."/>
            <person name="Klomchit A."/>
            <person name="Alharthi S.A."/>
            <person name="Onlamun T."/>
            <person name="Nurani R."/>
            <person name="Vong T.K."/>
            <person name="Alberti F."/>
            <person name="Greco C."/>
        </authorList>
    </citation>
    <scope>NUCLEOTIDE SEQUENCE [LARGE SCALE GENOMIC DNA]</scope>
    <source>
        <strain evidence="2">MFLUCC 19-0629</strain>
    </source>
</reference>
<dbReference type="PRINTS" id="PR00081">
    <property type="entry name" value="GDHRDH"/>
</dbReference>
<evidence type="ECO:0000313" key="3">
    <source>
        <dbReference type="Proteomes" id="UP001369815"/>
    </source>
</evidence>
<comment type="similarity">
    <text evidence="1">Belongs to the short-chain dehydrogenases/reductases (SDR) family.</text>
</comment>
<name>A0AAX6MKE3_9PEZI</name>
<dbReference type="GO" id="GO:0016491">
    <property type="term" value="F:oxidoreductase activity"/>
    <property type="evidence" value="ECO:0007669"/>
    <property type="project" value="TreeGrafter"/>
</dbReference>
<dbReference type="Proteomes" id="UP001369815">
    <property type="component" value="Unassembled WGS sequence"/>
</dbReference>
<dbReference type="PANTHER" id="PTHR43544:SF26">
    <property type="entry name" value="SHORT CHAIN DEHYDROGENASE_REDUCTASE FAMILY OXIDOREDUCTASE (JCVI)"/>
    <property type="match status" value="1"/>
</dbReference>
<keyword evidence="3" id="KW-1185">Reference proteome</keyword>
<proteinExistence type="inferred from homology"/>
<dbReference type="Gene3D" id="3.40.50.720">
    <property type="entry name" value="NAD(P)-binding Rossmann-like Domain"/>
    <property type="match status" value="1"/>
</dbReference>
<comment type="caution">
    <text evidence="2">The sequence shown here is derived from an EMBL/GenBank/DDBJ whole genome shotgun (WGS) entry which is preliminary data.</text>
</comment>
<organism evidence="2 3">
    <name type="scientific">Daldinia eschscholtzii</name>
    <dbReference type="NCBI Taxonomy" id="292717"/>
    <lineage>
        <taxon>Eukaryota</taxon>
        <taxon>Fungi</taxon>
        <taxon>Dikarya</taxon>
        <taxon>Ascomycota</taxon>
        <taxon>Pezizomycotina</taxon>
        <taxon>Sordariomycetes</taxon>
        <taxon>Xylariomycetidae</taxon>
        <taxon>Xylariales</taxon>
        <taxon>Hypoxylaceae</taxon>
        <taxon>Daldinia</taxon>
    </lineage>
</organism>
<dbReference type="InterPro" id="IPR002347">
    <property type="entry name" value="SDR_fam"/>
</dbReference>
<dbReference type="InterPro" id="IPR051468">
    <property type="entry name" value="Fungal_SecMetab_SDRs"/>
</dbReference>
<dbReference type="Pfam" id="PF00106">
    <property type="entry name" value="adh_short"/>
    <property type="match status" value="1"/>
</dbReference>
<dbReference type="InterPro" id="IPR036291">
    <property type="entry name" value="NAD(P)-bd_dom_sf"/>
</dbReference>